<evidence type="ECO:0000256" key="4">
    <source>
        <dbReference type="ARBA" id="ARBA00022857"/>
    </source>
</evidence>
<protein>
    <submittedName>
        <fullName evidence="6">Predicted flavoprotein CzcO associated with the cation diffusion facilitator CzcD</fullName>
    </submittedName>
</protein>
<accession>A0A239F1V6</accession>
<dbReference type="InterPro" id="IPR020946">
    <property type="entry name" value="Flavin_mOase-like"/>
</dbReference>
<dbReference type="EMBL" id="FZOL01000009">
    <property type="protein sequence ID" value="SNS50074.1"/>
    <property type="molecule type" value="Genomic_DNA"/>
</dbReference>
<sequence length="492" mass="55501">MTEHISVIPPSLAEPGVVPVRPLPGRGARVCIVGAGVGGLSMARALKRKGIAFDCFERRERIGGIWAFDPSGRHTSVWYSMNMNTPKGLYQFSDFPMPRHYPDFPSHRQVHAYLESFVEHFELGDSIHLDCPVQHTERLPDGVWRVTLGSGEVRHYDALVVANGHHNTPNFPAYAAASDIDAIHSQQYRYRHGYQDKQVLVVGVGNSGAQIAVDVSHDARMTFLSLRRGVYVLPHYLFGIRIDKVMGRLNDWWVKKLLPYPLTGLLFTGLYKALIAKRKQLGMPKPDHLMMSSLPTLSENFANRVGDGKLKIVPQVSRIDGNTVHFVDGSQQQVDAVIYATGYHTDFPFLPEALLKIEDNRIPLFQRIFLPEVPNLAFIGLFQAVTWGFLDMMERQAELTADYFAGQYLRPDAAAERQHIGAERKVIEREFLATPRNNYEMHGPTYMHYLAREWRQGRERASTTGNVSPLQARAHEYEAMAALARESVPCQG</sequence>
<dbReference type="AlphaFoldDB" id="A0A239F1V6"/>
<dbReference type="Pfam" id="PF00743">
    <property type="entry name" value="FMO-like"/>
    <property type="match status" value="1"/>
</dbReference>
<dbReference type="InterPro" id="IPR036188">
    <property type="entry name" value="FAD/NAD-bd_sf"/>
</dbReference>
<dbReference type="InterPro" id="IPR050346">
    <property type="entry name" value="FMO-like"/>
</dbReference>
<dbReference type="STRING" id="1215104.GCA_000730585_00606"/>
<dbReference type="GO" id="GO:0050661">
    <property type="term" value="F:NADP binding"/>
    <property type="evidence" value="ECO:0007669"/>
    <property type="project" value="InterPro"/>
</dbReference>
<keyword evidence="7" id="KW-1185">Reference proteome</keyword>
<proteinExistence type="inferred from homology"/>
<dbReference type="RefSeq" id="WP_042129469.1">
    <property type="nucleotide sequence ID" value="NZ_FZOL01000009.1"/>
</dbReference>
<dbReference type="GO" id="GO:0050660">
    <property type="term" value="F:flavin adenine dinucleotide binding"/>
    <property type="evidence" value="ECO:0007669"/>
    <property type="project" value="InterPro"/>
</dbReference>
<dbReference type="Gene3D" id="3.50.50.60">
    <property type="entry name" value="FAD/NAD(P)-binding domain"/>
    <property type="match status" value="1"/>
</dbReference>
<evidence type="ECO:0000313" key="7">
    <source>
        <dbReference type="Proteomes" id="UP000198407"/>
    </source>
</evidence>
<evidence type="ECO:0000256" key="2">
    <source>
        <dbReference type="ARBA" id="ARBA00022630"/>
    </source>
</evidence>
<dbReference type="PANTHER" id="PTHR23023">
    <property type="entry name" value="DIMETHYLANILINE MONOOXYGENASE"/>
    <property type="match status" value="1"/>
</dbReference>
<dbReference type="PRINTS" id="PR00370">
    <property type="entry name" value="FMOXYGENASE"/>
</dbReference>
<organism evidence="6 7">
    <name type="scientific">Pseudomonas japonica</name>
    <dbReference type="NCBI Taxonomy" id="256466"/>
    <lineage>
        <taxon>Bacteria</taxon>
        <taxon>Pseudomonadati</taxon>
        <taxon>Pseudomonadota</taxon>
        <taxon>Gammaproteobacteria</taxon>
        <taxon>Pseudomonadales</taxon>
        <taxon>Pseudomonadaceae</taxon>
        <taxon>Pseudomonas</taxon>
    </lineage>
</organism>
<dbReference type="SUPFAM" id="SSF51905">
    <property type="entry name" value="FAD/NAD(P)-binding domain"/>
    <property type="match status" value="2"/>
</dbReference>
<gene>
    <name evidence="6" type="ORF">SAMN05444352_10944</name>
</gene>
<reference evidence="7" key="1">
    <citation type="submission" date="2017-06" db="EMBL/GenBank/DDBJ databases">
        <authorList>
            <person name="Varghese N."/>
            <person name="Submissions S."/>
        </authorList>
    </citation>
    <scope>NUCLEOTIDE SEQUENCE [LARGE SCALE GENOMIC DNA]</scope>
    <source>
        <strain evidence="7">DSM 22348</strain>
    </source>
</reference>
<evidence type="ECO:0000313" key="6">
    <source>
        <dbReference type="EMBL" id="SNS50074.1"/>
    </source>
</evidence>
<dbReference type="Proteomes" id="UP000198407">
    <property type="component" value="Unassembled WGS sequence"/>
</dbReference>
<evidence type="ECO:0000256" key="5">
    <source>
        <dbReference type="ARBA" id="ARBA00023002"/>
    </source>
</evidence>
<keyword evidence="5" id="KW-0560">Oxidoreductase</keyword>
<evidence type="ECO:0000256" key="3">
    <source>
        <dbReference type="ARBA" id="ARBA00022827"/>
    </source>
</evidence>
<dbReference type="InterPro" id="IPR000960">
    <property type="entry name" value="Flavin_mOase"/>
</dbReference>
<name>A0A239F1V6_9PSED</name>
<keyword evidence="2" id="KW-0285">Flavoprotein</keyword>
<dbReference type="PIRSF" id="PIRSF000332">
    <property type="entry name" value="FMO"/>
    <property type="match status" value="1"/>
</dbReference>
<keyword evidence="4" id="KW-0521">NADP</keyword>
<dbReference type="GO" id="GO:0004499">
    <property type="term" value="F:N,N-dimethylaniline monooxygenase activity"/>
    <property type="evidence" value="ECO:0007669"/>
    <property type="project" value="InterPro"/>
</dbReference>
<comment type="similarity">
    <text evidence="1">Belongs to the FMO family.</text>
</comment>
<evidence type="ECO:0000256" key="1">
    <source>
        <dbReference type="ARBA" id="ARBA00009183"/>
    </source>
</evidence>
<keyword evidence="3" id="KW-0274">FAD</keyword>